<dbReference type="Pfam" id="PF03721">
    <property type="entry name" value="UDPG_MGDP_dh_N"/>
    <property type="match status" value="1"/>
</dbReference>
<dbReference type="PIRSF" id="PIRSF000124">
    <property type="entry name" value="UDPglc_GDPman_dh"/>
    <property type="match status" value="1"/>
</dbReference>
<dbReference type="SUPFAM" id="SSF48179">
    <property type="entry name" value="6-phosphogluconate dehydrogenase C-terminal domain-like"/>
    <property type="match status" value="1"/>
</dbReference>
<dbReference type="InterPro" id="IPR028357">
    <property type="entry name" value="UDPglc_DH_bac"/>
</dbReference>
<dbReference type="InterPro" id="IPR014026">
    <property type="entry name" value="UDP-Glc/GDP-Man_DH_dimer"/>
</dbReference>
<dbReference type="PANTHER" id="PTHR43750">
    <property type="entry name" value="UDP-GLUCOSE 6-DEHYDROGENASE TUAD"/>
    <property type="match status" value="1"/>
</dbReference>
<proteinExistence type="inferred from homology"/>
<feature type="active site" description="Nucleophile" evidence="7">
    <location>
        <position position="280"/>
    </location>
</feature>
<sequence>MKILYIGSGFVGTCSAAVMADSGHDVLLYDIDQEKIKKLGSNNIEMIESCLFEDGLGEMLIKNKDTISFTADYQNVIDNLNETDAIFMCLPTPEKYGAEGESDLTYYYIAAEKLAQNLLKRNNGLQEKYIVIINKSTVPVNMIDETNRIMLEHGVKNFGVVSNPEFLVEGKAIEGSVRPDRVVVGAEKEEDFKIMRQVYARFLNSPSIKYLETNPQEAAAGKLLANYLLFNRVTTTFDVVGRVCESFSKINFENLRKVLISDDRIGSWGFYDSVYCGGSCFIKDAASLAHQLEEVGVSAAYVRQTLMSNNFQRDNFFSRSKREANFNWSKKSVAVLGVAFKQDTNDIRNSGAIDIVRHLVDEGVEKIKIYDPAAMPMFMSLFDPAKDQRFEKISYHGSEKEVLSGTDACMILTDWPKFRALGEIIKIDCPAPYLIMDGRRMLSAQ</sequence>
<dbReference type="UniPathway" id="UPA00038">
    <property type="reaction ID" value="UER00491"/>
</dbReference>
<feature type="non-terminal residue" evidence="11">
    <location>
        <position position="445"/>
    </location>
</feature>
<feature type="binding site" evidence="9">
    <location>
        <position position="30"/>
    </location>
    <ligand>
        <name>NAD(+)</name>
        <dbReference type="ChEBI" id="CHEBI:57540"/>
    </ligand>
</feature>
<dbReference type="InterPro" id="IPR008927">
    <property type="entry name" value="6-PGluconate_DH-like_C_sf"/>
</dbReference>
<feature type="binding site" evidence="8">
    <location>
        <begin position="166"/>
        <end position="169"/>
    </location>
    <ligand>
        <name>substrate</name>
    </ligand>
</feature>
<dbReference type="EC" id="1.1.1.22" evidence="3"/>
<dbReference type="InterPro" id="IPR014027">
    <property type="entry name" value="UDP-Glc/GDP-Man_DH_C"/>
</dbReference>
<name>A0A1F6P107_9BACT</name>
<gene>
    <name evidence="11" type="ORF">A2537_01380</name>
</gene>
<feature type="binding site" evidence="8">
    <location>
        <position position="222"/>
    </location>
    <ligand>
        <name>substrate</name>
    </ligand>
</feature>
<evidence type="ECO:0000256" key="9">
    <source>
        <dbReference type="PIRSR" id="PIRSR500134-3"/>
    </source>
</evidence>
<evidence type="ECO:0000259" key="10">
    <source>
        <dbReference type="SMART" id="SM00984"/>
    </source>
</evidence>
<dbReference type="Pfam" id="PF03720">
    <property type="entry name" value="UDPG_MGDP_dh_C"/>
    <property type="match status" value="1"/>
</dbReference>
<feature type="binding site" evidence="8">
    <location>
        <position position="277"/>
    </location>
    <ligand>
        <name>substrate</name>
    </ligand>
</feature>
<protein>
    <recommendedName>
        <fullName evidence="3">UDP-glucose 6-dehydrogenase</fullName>
        <ecNumber evidence="3">1.1.1.22</ecNumber>
    </recommendedName>
</protein>
<organism evidence="11 12">
    <name type="scientific">Candidatus Magasanikbacteria bacterium RIFOXYD2_FULL_36_9</name>
    <dbReference type="NCBI Taxonomy" id="1798707"/>
    <lineage>
        <taxon>Bacteria</taxon>
        <taxon>Candidatus Magasanikiibacteriota</taxon>
    </lineage>
</organism>
<evidence type="ECO:0000256" key="7">
    <source>
        <dbReference type="PIRSR" id="PIRSR500134-1"/>
    </source>
</evidence>
<dbReference type="InterPro" id="IPR017476">
    <property type="entry name" value="UDP-Glc/GDP-Man"/>
</dbReference>
<feature type="binding site" evidence="9">
    <location>
        <position position="137"/>
    </location>
    <ligand>
        <name>NAD(+)</name>
        <dbReference type="ChEBI" id="CHEBI:57540"/>
    </ligand>
</feature>
<comment type="similarity">
    <text evidence="2">Belongs to the UDP-glucose/GDP-mannose dehydrogenase family.</text>
</comment>
<evidence type="ECO:0000256" key="5">
    <source>
        <dbReference type="ARBA" id="ARBA00023027"/>
    </source>
</evidence>
<keyword evidence="4" id="KW-0560">Oxidoreductase</keyword>
<dbReference type="GO" id="GO:0000271">
    <property type="term" value="P:polysaccharide biosynthetic process"/>
    <property type="evidence" value="ECO:0007669"/>
    <property type="project" value="InterPro"/>
</dbReference>
<dbReference type="EMBL" id="MFRC01000022">
    <property type="protein sequence ID" value="OGH89849.1"/>
    <property type="molecule type" value="Genomic_DNA"/>
</dbReference>
<dbReference type="SUPFAM" id="SSF52413">
    <property type="entry name" value="UDP-glucose/GDP-mannose dehydrogenase C-terminal domain"/>
    <property type="match status" value="1"/>
</dbReference>
<dbReference type="InterPro" id="IPR036220">
    <property type="entry name" value="UDP-Glc/GDP-Man_DH_C_sf"/>
</dbReference>
<dbReference type="AlphaFoldDB" id="A0A1F6P107"/>
<feature type="binding site" evidence="9">
    <location>
        <position position="348"/>
    </location>
    <ligand>
        <name>NAD(+)</name>
        <dbReference type="ChEBI" id="CHEBI:57540"/>
    </ligand>
</feature>
<evidence type="ECO:0000256" key="3">
    <source>
        <dbReference type="ARBA" id="ARBA00012954"/>
    </source>
</evidence>
<evidence type="ECO:0000256" key="8">
    <source>
        <dbReference type="PIRSR" id="PIRSR500134-2"/>
    </source>
</evidence>
<feature type="domain" description="UDP-glucose/GDP-mannose dehydrogenase C-terminal" evidence="10">
    <location>
        <begin position="334"/>
        <end position="444"/>
    </location>
</feature>
<dbReference type="PIRSF" id="PIRSF500134">
    <property type="entry name" value="UDPglc_DH_bac"/>
    <property type="match status" value="1"/>
</dbReference>
<evidence type="ECO:0000256" key="1">
    <source>
        <dbReference type="ARBA" id="ARBA00004701"/>
    </source>
</evidence>
<comment type="pathway">
    <text evidence="1">Nucleotide-sugar biosynthesis; UDP-alpha-D-glucuronate biosynthesis; UDP-alpha-D-glucuronate from UDP-alpha-D-glucose: step 1/1.</text>
</comment>
<feature type="binding site" evidence="9">
    <location>
        <position position="35"/>
    </location>
    <ligand>
        <name>NAD(+)</name>
        <dbReference type="ChEBI" id="CHEBI:57540"/>
    </ligand>
</feature>
<feature type="binding site" evidence="9">
    <location>
        <position position="169"/>
    </location>
    <ligand>
        <name>NAD(+)</name>
        <dbReference type="ChEBI" id="CHEBI:57540"/>
    </ligand>
</feature>
<dbReference type="GO" id="GO:0051287">
    <property type="term" value="F:NAD binding"/>
    <property type="evidence" value="ECO:0007669"/>
    <property type="project" value="InterPro"/>
</dbReference>
<comment type="caution">
    <text evidence="11">The sequence shown here is derived from an EMBL/GenBank/DDBJ whole genome shotgun (WGS) entry which is preliminary data.</text>
</comment>
<accession>A0A1F6P107</accession>
<feature type="binding site" evidence="8">
    <location>
        <position position="341"/>
    </location>
    <ligand>
        <name>substrate</name>
    </ligand>
</feature>
<keyword evidence="5 9" id="KW-0520">NAD</keyword>
<feature type="binding site" evidence="9">
    <location>
        <position position="92"/>
    </location>
    <ligand>
        <name>NAD(+)</name>
        <dbReference type="ChEBI" id="CHEBI:57540"/>
    </ligand>
</feature>
<dbReference type="NCBIfam" id="TIGR03026">
    <property type="entry name" value="NDP-sugDHase"/>
    <property type="match status" value="1"/>
</dbReference>
<dbReference type="SUPFAM" id="SSF51735">
    <property type="entry name" value="NAD(P)-binding Rossmann-fold domains"/>
    <property type="match status" value="1"/>
</dbReference>
<evidence type="ECO:0000256" key="4">
    <source>
        <dbReference type="ARBA" id="ARBA00023002"/>
    </source>
</evidence>
<dbReference type="Pfam" id="PF00984">
    <property type="entry name" value="UDPG_MGDP_dh"/>
    <property type="match status" value="1"/>
</dbReference>
<dbReference type="GO" id="GO:0006065">
    <property type="term" value="P:UDP-glucuronate biosynthetic process"/>
    <property type="evidence" value="ECO:0007669"/>
    <property type="project" value="UniProtKB-UniPathway"/>
</dbReference>
<dbReference type="PANTHER" id="PTHR43750:SF3">
    <property type="entry name" value="UDP-GLUCOSE 6-DEHYDROGENASE TUAD"/>
    <property type="match status" value="1"/>
</dbReference>
<evidence type="ECO:0000313" key="12">
    <source>
        <dbReference type="Proteomes" id="UP000178490"/>
    </source>
</evidence>
<dbReference type="SMART" id="SM00984">
    <property type="entry name" value="UDPG_MGDP_dh_C"/>
    <property type="match status" value="1"/>
</dbReference>
<reference evidence="11 12" key="1">
    <citation type="journal article" date="2016" name="Nat. Commun.">
        <title>Thousands of microbial genomes shed light on interconnected biogeochemical processes in an aquifer system.</title>
        <authorList>
            <person name="Anantharaman K."/>
            <person name="Brown C.T."/>
            <person name="Hug L.A."/>
            <person name="Sharon I."/>
            <person name="Castelle C.J."/>
            <person name="Probst A.J."/>
            <person name="Thomas B.C."/>
            <person name="Singh A."/>
            <person name="Wilkins M.J."/>
            <person name="Karaoz U."/>
            <person name="Brodie E.L."/>
            <person name="Williams K.H."/>
            <person name="Hubbard S.S."/>
            <person name="Banfield J.F."/>
        </authorList>
    </citation>
    <scope>NUCLEOTIDE SEQUENCE [LARGE SCALE GENOMIC DNA]</scope>
</reference>
<dbReference type="GO" id="GO:0003979">
    <property type="term" value="F:UDP-glucose 6-dehydrogenase activity"/>
    <property type="evidence" value="ECO:0007669"/>
    <property type="project" value="UniProtKB-EC"/>
</dbReference>
<dbReference type="InterPro" id="IPR036291">
    <property type="entry name" value="NAD(P)-bd_dom_sf"/>
</dbReference>
<feature type="binding site" evidence="9">
    <location>
        <position position="283"/>
    </location>
    <ligand>
        <name>NAD(+)</name>
        <dbReference type="ChEBI" id="CHEBI:57540"/>
    </ligand>
</feature>
<dbReference type="Proteomes" id="UP000178490">
    <property type="component" value="Unassembled WGS sequence"/>
</dbReference>
<evidence type="ECO:0000256" key="6">
    <source>
        <dbReference type="ARBA" id="ARBA00047473"/>
    </source>
</evidence>
<evidence type="ECO:0000313" key="11">
    <source>
        <dbReference type="EMBL" id="OGH89849.1"/>
    </source>
</evidence>
<dbReference type="InterPro" id="IPR001732">
    <property type="entry name" value="UDP-Glc/GDP-Man_DH_N"/>
</dbReference>
<evidence type="ECO:0000256" key="2">
    <source>
        <dbReference type="ARBA" id="ARBA00006601"/>
    </source>
</evidence>
<comment type="catalytic activity">
    <reaction evidence="6">
        <text>UDP-alpha-D-glucose + 2 NAD(+) + H2O = UDP-alpha-D-glucuronate + 2 NADH + 3 H(+)</text>
        <dbReference type="Rhea" id="RHEA:23596"/>
        <dbReference type="ChEBI" id="CHEBI:15377"/>
        <dbReference type="ChEBI" id="CHEBI:15378"/>
        <dbReference type="ChEBI" id="CHEBI:57540"/>
        <dbReference type="ChEBI" id="CHEBI:57945"/>
        <dbReference type="ChEBI" id="CHEBI:58052"/>
        <dbReference type="ChEBI" id="CHEBI:58885"/>
        <dbReference type="EC" id="1.1.1.22"/>
    </reaction>
</comment>
<dbReference type="Gene3D" id="3.40.50.720">
    <property type="entry name" value="NAD(P)-binding Rossmann-like Domain"/>
    <property type="match status" value="2"/>
</dbReference>